<keyword evidence="1" id="KW-0472">Membrane</keyword>
<keyword evidence="1" id="KW-0812">Transmembrane</keyword>
<evidence type="ECO:0000256" key="1">
    <source>
        <dbReference type="SAM" id="Phobius"/>
    </source>
</evidence>
<feature type="transmembrane region" description="Helical" evidence="1">
    <location>
        <begin position="67"/>
        <end position="87"/>
    </location>
</feature>
<dbReference type="Proteomes" id="UP000039865">
    <property type="component" value="Unassembled WGS sequence"/>
</dbReference>
<name>A0A077ZZP8_STYLE</name>
<feature type="transmembrane region" description="Helical" evidence="1">
    <location>
        <begin position="44"/>
        <end position="61"/>
    </location>
</feature>
<protein>
    <recommendedName>
        <fullName evidence="4">Transmembrane protein 186</fullName>
    </recommendedName>
</protein>
<evidence type="ECO:0008006" key="4">
    <source>
        <dbReference type="Google" id="ProtNLM"/>
    </source>
</evidence>
<proteinExistence type="predicted"/>
<dbReference type="OrthoDB" id="311501at2759"/>
<sequence>MNFQAARFSTSYIPKIKINFIKRDSFHLYHNETGERLITNLTRLNMIFIAGNSLLLLLEVLSPFFGYWHGVSLSMTLLFSFIGTYMIQYYSTRLIHDIYIIKDGKFCEVTYYNALWIPKTEKLRIVNFGYFNPSRLYNVDMATYQQKQKIYINLGKNIYKDPEHNEMVKMMLSGKEFDFNSFSVQQVTSKEEVINKIQKIKKKKQFN</sequence>
<gene>
    <name evidence="2" type="primary">Contig6856.g7337</name>
    <name evidence="2" type="ORF">STYLEM_4078</name>
</gene>
<evidence type="ECO:0000313" key="3">
    <source>
        <dbReference type="Proteomes" id="UP000039865"/>
    </source>
</evidence>
<evidence type="ECO:0000313" key="2">
    <source>
        <dbReference type="EMBL" id="CDW75092.1"/>
    </source>
</evidence>
<organism evidence="2 3">
    <name type="scientific">Stylonychia lemnae</name>
    <name type="common">Ciliate</name>
    <dbReference type="NCBI Taxonomy" id="5949"/>
    <lineage>
        <taxon>Eukaryota</taxon>
        <taxon>Sar</taxon>
        <taxon>Alveolata</taxon>
        <taxon>Ciliophora</taxon>
        <taxon>Intramacronucleata</taxon>
        <taxon>Spirotrichea</taxon>
        <taxon>Stichotrichia</taxon>
        <taxon>Sporadotrichida</taxon>
        <taxon>Oxytrichidae</taxon>
        <taxon>Stylonychinae</taxon>
        <taxon>Stylonychia</taxon>
    </lineage>
</organism>
<keyword evidence="1" id="KW-1133">Transmembrane helix</keyword>
<dbReference type="AlphaFoldDB" id="A0A077ZZP8"/>
<reference evidence="2 3" key="1">
    <citation type="submission" date="2014-06" db="EMBL/GenBank/DDBJ databases">
        <authorList>
            <person name="Swart Estienne"/>
        </authorList>
    </citation>
    <scope>NUCLEOTIDE SEQUENCE [LARGE SCALE GENOMIC DNA]</scope>
    <source>
        <strain evidence="2 3">130c</strain>
    </source>
</reference>
<dbReference type="EMBL" id="CCKQ01003952">
    <property type="protein sequence ID" value="CDW75092.1"/>
    <property type="molecule type" value="Genomic_DNA"/>
</dbReference>
<accession>A0A077ZZP8</accession>
<dbReference type="OMA" id="GWNCASY"/>
<keyword evidence="3" id="KW-1185">Reference proteome</keyword>
<dbReference type="InParanoid" id="A0A077ZZP8"/>